<evidence type="ECO:0000256" key="5">
    <source>
        <dbReference type="ARBA" id="ARBA00023204"/>
    </source>
</evidence>
<comment type="caution">
    <text evidence="9">The sequence shown here is derived from an EMBL/GenBank/DDBJ whole genome shotgun (WGS) entry which is preliminary data.</text>
</comment>
<dbReference type="Gene3D" id="2.40.50.140">
    <property type="entry name" value="Nucleic acid-binding proteins"/>
    <property type="match status" value="1"/>
</dbReference>
<dbReference type="InterPro" id="IPR012340">
    <property type="entry name" value="NA-bd_OB-fold"/>
</dbReference>
<protein>
    <recommendedName>
        <fullName evidence="2 7">DNA repair protein RecO</fullName>
    </recommendedName>
    <alternativeName>
        <fullName evidence="6 7">Recombination protein O</fullName>
    </alternativeName>
</protein>
<evidence type="ECO:0000256" key="6">
    <source>
        <dbReference type="ARBA" id="ARBA00033409"/>
    </source>
</evidence>
<proteinExistence type="inferred from homology"/>
<evidence type="ECO:0000256" key="1">
    <source>
        <dbReference type="ARBA" id="ARBA00007452"/>
    </source>
</evidence>
<dbReference type="NCBIfam" id="TIGR00613">
    <property type="entry name" value="reco"/>
    <property type="match status" value="1"/>
</dbReference>
<dbReference type="InterPro" id="IPR022572">
    <property type="entry name" value="DNA_rep/recomb_RecO_N"/>
</dbReference>
<evidence type="ECO:0000313" key="10">
    <source>
        <dbReference type="Proteomes" id="UP000782843"/>
    </source>
</evidence>
<evidence type="ECO:0000256" key="4">
    <source>
        <dbReference type="ARBA" id="ARBA00023172"/>
    </source>
</evidence>
<organism evidence="9 10">
    <name type="scientific">Candidatus Dojkabacteria bacterium</name>
    <dbReference type="NCBI Taxonomy" id="2099670"/>
    <lineage>
        <taxon>Bacteria</taxon>
        <taxon>Candidatus Dojkabacteria</taxon>
    </lineage>
</organism>
<dbReference type="PANTHER" id="PTHR33991:SF1">
    <property type="entry name" value="DNA REPAIR PROTEIN RECO"/>
    <property type="match status" value="1"/>
</dbReference>
<comment type="similarity">
    <text evidence="1 7">Belongs to the RecO family.</text>
</comment>
<dbReference type="SUPFAM" id="SSF57863">
    <property type="entry name" value="ArfGap/RecO-like zinc finger"/>
    <property type="match status" value="1"/>
</dbReference>
<accession>A0A955L469</accession>
<evidence type="ECO:0000259" key="8">
    <source>
        <dbReference type="Pfam" id="PF11967"/>
    </source>
</evidence>
<evidence type="ECO:0000256" key="7">
    <source>
        <dbReference type="HAMAP-Rule" id="MF_00201"/>
    </source>
</evidence>
<dbReference type="GO" id="GO:0006302">
    <property type="term" value="P:double-strand break repair"/>
    <property type="evidence" value="ECO:0007669"/>
    <property type="project" value="TreeGrafter"/>
</dbReference>
<dbReference type="Pfam" id="PF11967">
    <property type="entry name" value="RecO_N"/>
    <property type="match status" value="1"/>
</dbReference>
<keyword evidence="3 7" id="KW-0227">DNA damage</keyword>
<dbReference type="PANTHER" id="PTHR33991">
    <property type="entry name" value="DNA REPAIR PROTEIN RECO"/>
    <property type="match status" value="1"/>
</dbReference>
<dbReference type="GO" id="GO:0043590">
    <property type="term" value="C:bacterial nucleoid"/>
    <property type="evidence" value="ECO:0007669"/>
    <property type="project" value="TreeGrafter"/>
</dbReference>
<dbReference type="EMBL" id="JAGQLG010000163">
    <property type="protein sequence ID" value="MCA9382550.1"/>
    <property type="molecule type" value="Genomic_DNA"/>
</dbReference>
<evidence type="ECO:0000313" key="9">
    <source>
        <dbReference type="EMBL" id="MCA9382550.1"/>
    </source>
</evidence>
<comment type="function">
    <text evidence="7">Involved in DNA repair and RecF pathway recombination.</text>
</comment>
<sequence>MAVYSDEGYIIKRRNFLESDLIVTVFTKNHGKIDAIVKSGRKVKSRKAGYIDYLNKLKFLFAEGKSLDIITEVEPIEIRELTKQEVDESFVFFTSEFLNLIFPENLESRDLYKEFELSLDWFLKTKEEKYLLYFMFYSLAYEGYTDFTRECVICEKTLQNAKKIYLYKSKGGFVDDCNKQIDGELVEVNIAIVKILLYFKEHKIVDIQSLNIKNANKLLLFKLISEIIEQIAEREIKSFYLLKKYYND</sequence>
<dbReference type="Proteomes" id="UP000782843">
    <property type="component" value="Unassembled WGS sequence"/>
</dbReference>
<dbReference type="Pfam" id="PF02565">
    <property type="entry name" value="RecO_C"/>
    <property type="match status" value="1"/>
</dbReference>
<dbReference type="GO" id="GO:0006310">
    <property type="term" value="P:DNA recombination"/>
    <property type="evidence" value="ECO:0007669"/>
    <property type="project" value="UniProtKB-UniRule"/>
</dbReference>
<keyword evidence="4 7" id="KW-0233">DNA recombination</keyword>
<dbReference type="InterPro" id="IPR037278">
    <property type="entry name" value="ARFGAP/RecO"/>
</dbReference>
<evidence type="ECO:0000256" key="3">
    <source>
        <dbReference type="ARBA" id="ARBA00022763"/>
    </source>
</evidence>
<keyword evidence="5 7" id="KW-0234">DNA repair</keyword>
<dbReference type="Gene3D" id="1.20.1440.120">
    <property type="entry name" value="Recombination protein O, C-terminal domain"/>
    <property type="match status" value="1"/>
</dbReference>
<reference evidence="9" key="1">
    <citation type="submission" date="2020-04" db="EMBL/GenBank/DDBJ databases">
        <authorList>
            <person name="Zhang T."/>
        </authorList>
    </citation>
    <scope>NUCLEOTIDE SEQUENCE</scope>
    <source>
        <strain evidence="9">HKST-UBA10</strain>
    </source>
</reference>
<dbReference type="HAMAP" id="MF_00201">
    <property type="entry name" value="RecO"/>
    <property type="match status" value="1"/>
</dbReference>
<dbReference type="AlphaFoldDB" id="A0A955L469"/>
<gene>
    <name evidence="7 9" type="primary">recO</name>
    <name evidence="9" type="ORF">KC660_04045</name>
</gene>
<name>A0A955L469_9BACT</name>
<dbReference type="SUPFAM" id="SSF50249">
    <property type="entry name" value="Nucleic acid-binding proteins"/>
    <property type="match status" value="1"/>
</dbReference>
<feature type="domain" description="DNA replication/recombination mediator RecO N-terminal" evidence="8">
    <location>
        <begin position="1"/>
        <end position="78"/>
    </location>
</feature>
<reference evidence="9" key="2">
    <citation type="journal article" date="2021" name="Microbiome">
        <title>Successional dynamics and alternative stable states in a saline activated sludge microbial community over 9 years.</title>
        <authorList>
            <person name="Wang Y."/>
            <person name="Ye J."/>
            <person name="Ju F."/>
            <person name="Liu L."/>
            <person name="Boyd J.A."/>
            <person name="Deng Y."/>
            <person name="Parks D.H."/>
            <person name="Jiang X."/>
            <person name="Yin X."/>
            <person name="Woodcroft B.J."/>
            <person name="Tyson G.W."/>
            <person name="Hugenholtz P."/>
            <person name="Polz M.F."/>
            <person name="Zhang T."/>
        </authorList>
    </citation>
    <scope>NUCLEOTIDE SEQUENCE</scope>
    <source>
        <strain evidence="9">HKST-UBA10</strain>
    </source>
</reference>
<evidence type="ECO:0000256" key="2">
    <source>
        <dbReference type="ARBA" id="ARBA00021310"/>
    </source>
</evidence>
<dbReference type="InterPro" id="IPR042242">
    <property type="entry name" value="RecO_C"/>
</dbReference>
<dbReference type="InterPro" id="IPR003717">
    <property type="entry name" value="RecO"/>
</dbReference>